<keyword evidence="5" id="KW-0503">Monooxygenase</keyword>
<protein>
    <submittedName>
        <fullName evidence="5">Monooxygenase</fullName>
    </submittedName>
</protein>
<evidence type="ECO:0000259" key="4">
    <source>
        <dbReference type="PROSITE" id="PS00498"/>
    </source>
</evidence>
<comment type="caution">
    <text evidence="5">The sequence shown here is derived from an EMBL/GenBank/DDBJ whole genome shotgun (WGS) entry which is preliminary data.</text>
</comment>
<name>A0ABR4P8H6_9HELO</name>
<dbReference type="GO" id="GO:0004497">
    <property type="term" value="F:monooxygenase activity"/>
    <property type="evidence" value="ECO:0007669"/>
    <property type="project" value="UniProtKB-KW"/>
</dbReference>
<feature type="domain" description="Tyrosinase copper-binding" evidence="3">
    <location>
        <begin position="74"/>
        <end position="91"/>
    </location>
</feature>
<gene>
    <name evidence="5" type="ORF">PVAG01_08119</name>
</gene>
<dbReference type="PANTHER" id="PTHR11474:SF126">
    <property type="entry name" value="TYROSINASE-LIKE PROTEIN TYR-1-RELATED"/>
    <property type="match status" value="1"/>
</dbReference>
<sequence length="310" mass="34711">MVRHEWSSVSQGVRDNYIESVLCLATKPSRIGLNSTLYDDFPWIHNQLASESKSPTSPPRKARTDRLFFSTAVHAVAAFLPWHRYFVHIYEKALQECGYEGNALYFDWTLVSDSPSTAAIWSPKTGMGGNGSPDTSCLIDGPFTTLKPAYYLDLPDPPRCIQRDWNDGSDRVGTQPLVVGAMMGEHYSPNVIARIMEQGARFENFSIALEAEPHNVFHASVGGDMGPDTSPNDPMFFAYHTFIDQLWWRWQNVAPENRTLDYSGIGGSTRNPDPPVTASLKDKMRFLGLAPDVTVRDAMSTVEGDLCYRY</sequence>
<proteinExistence type="predicted"/>
<dbReference type="PRINTS" id="PR00092">
    <property type="entry name" value="TYROSINASE"/>
</dbReference>
<dbReference type="EMBL" id="JBFCZG010000007">
    <property type="protein sequence ID" value="KAL3419621.1"/>
    <property type="molecule type" value="Genomic_DNA"/>
</dbReference>
<keyword evidence="2" id="KW-0186">Copper</keyword>
<dbReference type="Proteomes" id="UP001629113">
    <property type="component" value="Unassembled WGS sequence"/>
</dbReference>
<organism evidence="5 6">
    <name type="scientific">Phlyctema vagabunda</name>
    <dbReference type="NCBI Taxonomy" id="108571"/>
    <lineage>
        <taxon>Eukaryota</taxon>
        <taxon>Fungi</taxon>
        <taxon>Dikarya</taxon>
        <taxon>Ascomycota</taxon>
        <taxon>Pezizomycotina</taxon>
        <taxon>Leotiomycetes</taxon>
        <taxon>Helotiales</taxon>
        <taxon>Dermateaceae</taxon>
        <taxon>Phlyctema</taxon>
    </lineage>
</organism>
<evidence type="ECO:0000256" key="2">
    <source>
        <dbReference type="ARBA" id="ARBA00023008"/>
    </source>
</evidence>
<accession>A0ABR4P8H6</accession>
<evidence type="ECO:0000313" key="5">
    <source>
        <dbReference type="EMBL" id="KAL3419621.1"/>
    </source>
</evidence>
<keyword evidence="5" id="KW-0560">Oxidoreductase</keyword>
<dbReference type="InterPro" id="IPR002227">
    <property type="entry name" value="Tyrosinase_Cu-bd"/>
</dbReference>
<evidence type="ECO:0000256" key="1">
    <source>
        <dbReference type="ARBA" id="ARBA00022723"/>
    </source>
</evidence>
<evidence type="ECO:0000313" key="6">
    <source>
        <dbReference type="Proteomes" id="UP001629113"/>
    </source>
</evidence>
<keyword evidence="6" id="KW-1185">Reference proteome</keyword>
<dbReference type="InterPro" id="IPR008922">
    <property type="entry name" value="Di-copper_centre_dom_sf"/>
</dbReference>
<dbReference type="Gene3D" id="1.10.1280.10">
    <property type="entry name" value="Di-copper center containing domain from catechol oxidase"/>
    <property type="match status" value="1"/>
</dbReference>
<feature type="domain" description="Tyrosinase copper-binding" evidence="4">
    <location>
        <begin position="233"/>
        <end position="244"/>
    </location>
</feature>
<dbReference type="PROSITE" id="PS00497">
    <property type="entry name" value="TYROSINASE_1"/>
    <property type="match status" value="1"/>
</dbReference>
<evidence type="ECO:0000259" key="3">
    <source>
        <dbReference type="PROSITE" id="PS00497"/>
    </source>
</evidence>
<dbReference type="SUPFAM" id="SSF48056">
    <property type="entry name" value="Di-copper centre-containing domain"/>
    <property type="match status" value="1"/>
</dbReference>
<dbReference type="Pfam" id="PF00264">
    <property type="entry name" value="Tyrosinase"/>
    <property type="match status" value="1"/>
</dbReference>
<dbReference type="InterPro" id="IPR050316">
    <property type="entry name" value="Tyrosinase/Hemocyanin"/>
</dbReference>
<keyword evidence="1" id="KW-0479">Metal-binding</keyword>
<dbReference type="PROSITE" id="PS00498">
    <property type="entry name" value="TYROSINASE_2"/>
    <property type="match status" value="1"/>
</dbReference>
<dbReference type="PANTHER" id="PTHR11474">
    <property type="entry name" value="TYROSINASE FAMILY MEMBER"/>
    <property type="match status" value="1"/>
</dbReference>
<reference evidence="5 6" key="1">
    <citation type="submission" date="2024-06" db="EMBL/GenBank/DDBJ databases">
        <title>Complete genome of Phlyctema vagabunda strain 19-DSS-EL-015.</title>
        <authorList>
            <person name="Fiorenzani C."/>
        </authorList>
    </citation>
    <scope>NUCLEOTIDE SEQUENCE [LARGE SCALE GENOMIC DNA]</scope>
    <source>
        <strain evidence="5 6">19-DSS-EL-015</strain>
    </source>
</reference>